<dbReference type="EMBL" id="LGST01000038">
    <property type="protein sequence ID" value="KND97914.1"/>
    <property type="molecule type" value="Genomic_DNA"/>
</dbReference>
<dbReference type="AlphaFoldDB" id="A0A0L0NV79"/>
<evidence type="ECO:0000313" key="2">
    <source>
        <dbReference type="Proteomes" id="UP000037122"/>
    </source>
</evidence>
<proteinExistence type="predicted"/>
<protein>
    <submittedName>
        <fullName evidence="1">Uncharacterized protein</fullName>
    </submittedName>
</protein>
<reference evidence="2" key="1">
    <citation type="journal article" date="2015" name="BMC Genomics">
        <title>Draft genome of a commonly misdiagnosed multidrug resistant pathogen Candida auris.</title>
        <authorList>
            <person name="Chatterjee S."/>
            <person name="Alampalli S.V."/>
            <person name="Nageshan R.K."/>
            <person name="Chettiar S.T."/>
            <person name="Joshi S."/>
            <person name="Tatu U.S."/>
        </authorList>
    </citation>
    <scope>NUCLEOTIDE SEQUENCE [LARGE SCALE GENOMIC DNA]</scope>
    <source>
        <strain evidence="2">6684</strain>
    </source>
</reference>
<comment type="caution">
    <text evidence="1">The sequence shown here is derived from an EMBL/GenBank/DDBJ whole genome shotgun (WGS) entry which is preliminary data.</text>
</comment>
<dbReference type="VEuPathDB" id="FungiDB:QG37_05329"/>
<name>A0A0L0NV79_CANAR</name>
<gene>
    <name evidence="1" type="ORF">QG37_05329</name>
</gene>
<dbReference type="Proteomes" id="UP000037122">
    <property type="component" value="Unassembled WGS sequence"/>
</dbReference>
<sequence>MTKETATKGDGVNSYRYALQWNVELGFVWPSVGDVVQQRKSVIELLEDELFGHDKEEWLIVIAVRQ</sequence>
<evidence type="ECO:0000313" key="1">
    <source>
        <dbReference type="EMBL" id="KND97914.1"/>
    </source>
</evidence>
<organism evidence="1 2">
    <name type="scientific">Candidozyma auris</name>
    <name type="common">Yeast</name>
    <name type="synonym">Candida auris</name>
    <dbReference type="NCBI Taxonomy" id="498019"/>
    <lineage>
        <taxon>Eukaryota</taxon>
        <taxon>Fungi</taxon>
        <taxon>Dikarya</taxon>
        <taxon>Ascomycota</taxon>
        <taxon>Saccharomycotina</taxon>
        <taxon>Pichiomycetes</taxon>
        <taxon>Metschnikowiaceae</taxon>
        <taxon>Candidozyma</taxon>
    </lineage>
</organism>
<accession>A0A0L0NV79</accession>